<dbReference type="InterPro" id="IPR036010">
    <property type="entry name" value="2Fe-2S_ferredoxin-like_sf"/>
</dbReference>
<proteinExistence type="predicted"/>
<accession>A0ABN6R861</accession>
<protein>
    <recommendedName>
        <fullName evidence="1">2Fe-2S ferredoxin-type domain-containing protein</fullName>
    </recommendedName>
</protein>
<dbReference type="SUPFAM" id="SSF54292">
    <property type="entry name" value="2Fe-2S ferredoxin-like"/>
    <property type="match status" value="1"/>
</dbReference>
<gene>
    <name evidence="2" type="ORF">HEK616_80510</name>
</gene>
<dbReference type="Pfam" id="PF00111">
    <property type="entry name" value="Fer2"/>
    <property type="match status" value="1"/>
</dbReference>
<sequence length="60" mass="6392">MTLSPQPASMRPPAEIVTEQANDGLDVPYSCQEDLCTPGQEDLCATCRIKVLGGRGVMTP</sequence>
<keyword evidence="3" id="KW-1185">Reference proteome</keyword>
<feature type="domain" description="2Fe-2S ferredoxin-type" evidence="1">
    <location>
        <begin position="14"/>
        <end position="55"/>
    </location>
</feature>
<dbReference type="InterPro" id="IPR001041">
    <property type="entry name" value="2Fe-2S_ferredoxin-type"/>
</dbReference>
<evidence type="ECO:0000259" key="1">
    <source>
        <dbReference type="Pfam" id="PF00111"/>
    </source>
</evidence>
<dbReference type="EMBL" id="AP026074">
    <property type="protein sequence ID" value="BDM74564.1"/>
    <property type="molecule type" value="Genomic_DNA"/>
</dbReference>
<keyword evidence="2" id="KW-0614">Plasmid</keyword>
<name>A0ABN6R861_STRNI</name>
<evidence type="ECO:0000313" key="2">
    <source>
        <dbReference type="EMBL" id="BDM74564.1"/>
    </source>
</evidence>
<geneLocation type="plasmid" evidence="2 3">
    <name>SNP1</name>
</geneLocation>
<evidence type="ECO:0000313" key="3">
    <source>
        <dbReference type="Proteomes" id="UP001059597"/>
    </source>
</evidence>
<dbReference type="Proteomes" id="UP001059597">
    <property type="component" value="Plasmid SNP1"/>
</dbReference>
<reference evidence="2" key="1">
    <citation type="submission" date="2022-06" db="EMBL/GenBank/DDBJ databases">
        <title>Complete genome sequence of Streptomyces nigrescens HEK616.</title>
        <authorList>
            <person name="Asamizu S."/>
            <person name="Onaka H."/>
        </authorList>
    </citation>
    <scope>NUCLEOTIDE SEQUENCE</scope>
    <source>
        <strain evidence="2">HEK616</strain>
        <plasmid evidence="2">SNP1</plasmid>
    </source>
</reference>
<organism evidence="2 3">
    <name type="scientific">Streptomyces nigrescens</name>
    <dbReference type="NCBI Taxonomy" id="1920"/>
    <lineage>
        <taxon>Bacteria</taxon>
        <taxon>Bacillati</taxon>
        <taxon>Actinomycetota</taxon>
        <taxon>Actinomycetes</taxon>
        <taxon>Kitasatosporales</taxon>
        <taxon>Streptomycetaceae</taxon>
        <taxon>Streptomyces</taxon>
    </lineage>
</organism>